<dbReference type="EMBL" id="CP022530">
    <property type="protein sequence ID" value="ASP37671.1"/>
    <property type="molecule type" value="Genomic_DNA"/>
</dbReference>
<name>A0A222FGV8_9GAMM</name>
<dbReference type="InterPro" id="IPR025110">
    <property type="entry name" value="AMP-bd_C"/>
</dbReference>
<dbReference type="GO" id="GO:0031956">
    <property type="term" value="F:medium-chain fatty acid-CoA ligase activity"/>
    <property type="evidence" value="ECO:0007669"/>
    <property type="project" value="TreeGrafter"/>
</dbReference>
<dbReference type="OrthoDB" id="9761989at2"/>
<dbReference type="PANTHER" id="PTHR43201:SF5">
    <property type="entry name" value="MEDIUM-CHAIN ACYL-COA LIGASE ACSF2, MITOCHONDRIAL"/>
    <property type="match status" value="1"/>
</dbReference>
<keyword evidence="6" id="KW-1185">Reference proteome</keyword>
<proteinExistence type="inferred from homology"/>
<dbReference type="RefSeq" id="WP_094058881.1">
    <property type="nucleotide sequence ID" value="NZ_CP022530.1"/>
</dbReference>
<dbReference type="InterPro" id="IPR042099">
    <property type="entry name" value="ANL_N_sf"/>
</dbReference>
<reference evidence="5 6" key="1">
    <citation type="submission" date="2017-07" db="EMBL/GenBank/DDBJ databases">
        <title>Annotated genome sequence of Bacterioplanes sanyensis isolated from Red Sea.</title>
        <authorList>
            <person name="Rehman Z.U."/>
        </authorList>
    </citation>
    <scope>NUCLEOTIDE SEQUENCE [LARGE SCALE GENOMIC DNA]</scope>
    <source>
        <strain evidence="5 6">NV9</strain>
    </source>
</reference>
<dbReference type="InterPro" id="IPR000873">
    <property type="entry name" value="AMP-dep_synth/lig_dom"/>
</dbReference>
<evidence type="ECO:0000259" key="3">
    <source>
        <dbReference type="Pfam" id="PF00501"/>
    </source>
</evidence>
<dbReference type="CDD" id="cd04433">
    <property type="entry name" value="AFD_class_I"/>
    <property type="match status" value="1"/>
</dbReference>
<dbReference type="Gene3D" id="3.30.300.30">
    <property type="match status" value="1"/>
</dbReference>
<gene>
    <name evidence="5" type="ORF">CHH28_02850</name>
</gene>
<feature type="domain" description="AMP-binding enzyme C-terminal" evidence="4">
    <location>
        <begin position="401"/>
        <end position="475"/>
    </location>
</feature>
<accession>A0A222FGV8</accession>
<organism evidence="5 6">
    <name type="scientific">Bacterioplanes sanyensis</name>
    <dbReference type="NCBI Taxonomy" id="1249553"/>
    <lineage>
        <taxon>Bacteria</taxon>
        <taxon>Pseudomonadati</taxon>
        <taxon>Pseudomonadota</taxon>
        <taxon>Gammaproteobacteria</taxon>
        <taxon>Oceanospirillales</taxon>
        <taxon>Oceanospirillaceae</taxon>
        <taxon>Bacterioplanes</taxon>
    </lineage>
</organism>
<evidence type="ECO:0008006" key="7">
    <source>
        <dbReference type="Google" id="ProtNLM"/>
    </source>
</evidence>
<sequence length="490" mass="54129">MFSLAEFYPRVVSDHWQGSITDTLGNQLSSDTCMACLDTLTQLEMPLNFGDKCLLVVDSSVHSIAWMLTLWSKGIVVVPVKTGIADSAIHAIATDCNARYLIEGSQIQCLGNYVATPKQFVTKYAQAVTGVDLALLIYTSGSTGTPKGIMLTHHNVITALSSISQYLNIQADDRILCLSPLSFDYGLYQALFALYCDCHTLLSSQSFNPMAVIKQLSNERITLLPLVPAMASALVRLLPVLKPDLSTLRGITNTGGHLPQAVIQRWKDYHPELDVYAMYGLTECKRALYLPPEHWHSKAGSVGKPVPGLEAKVFIQQGDTHIEAAVGQVGELYVRGSAVMQAYCDPQAQGGAKLHPGDYRDDNWLATGDLFCIDDDGFFYFKGRSKDLIKQAGFCLYPKDIESVLETCPLVELSAVIAAQDNNGDEIAAAIIQLQCNDKEHQQQFSAWAREHIDKDYMPREVRFADRLALTDNSKVDKRKLQQELAQESQ</sequence>
<evidence type="ECO:0000313" key="6">
    <source>
        <dbReference type="Proteomes" id="UP000202440"/>
    </source>
</evidence>
<keyword evidence="2" id="KW-0436">Ligase</keyword>
<comment type="similarity">
    <text evidence="1">Belongs to the ATP-dependent AMP-binding enzyme family.</text>
</comment>
<evidence type="ECO:0000259" key="4">
    <source>
        <dbReference type="Pfam" id="PF13193"/>
    </source>
</evidence>
<dbReference type="Pfam" id="PF00501">
    <property type="entry name" value="AMP-binding"/>
    <property type="match status" value="1"/>
</dbReference>
<protein>
    <recommendedName>
        <fullName evidence="7">AMP-dependent synthetase</fullName>
    </recommendedName>
</protein>
<dbReference type="InterPro" id="IPR020845">
    <property type="entry name" value="AMP-binding_CS"/>
</dbReference>
<dbReference type="InterPro" id="IPR045851">
    <property type="entry name" value="AMP-bd_C_sf"/>
</dbReference>
<dbReference type="Gene3D" id="3.40.50.12780">
    <property type="entry name" value="N-terminal domain of ligase-like"/>
    <property type="match status" value="1"/>
</dbReference>
<evidence type="ECO:0000313" key="5">
    <source>
        <dbReference type="EMBL" id="ASP37671.1"/>
    </source>
</evidence>
<dbReference type="GO" id="GO:0006631">
    <property type="term" value="P:fatty acid metabolic process"/>
    <property type="evidence" value="ECO:0007669"/>
    <property type="project" value="TreeGrafter"/>
</dbReference>
<dbReference type="SUPFAM" id="SSF56801">
    <property type="entry name" value="Acetyl-CoA synthetase-like"/>
    <property type="match status" value="1"/>
</dbReference>
<dbReference type="AlphaFoldDB" id="A0A222FGV8"/>
<dbReference type="PANTHER" id="PTHR43201">
    <property type="entry name" value="ACYL-COA SYNTHETASE"/>
    <property type="match status" value="1"/>
</dbReference>
<dbReference type="PROSITE" id="PS00455">
    <property type="entry name" value="AMP_BINDING"/>
    <property type="match status" value="1"/>
</dbReference>
<dbReference type="KEGG" id="bsan:CHH28_02850"/>
<dbReference type="Proteomes" id="UP000202440">
    <property type="component" value="Chromosome"/>
</dbReference>
<evidence type="ECO:0000256" key="2">
    <source>
        <dbReference type="ARBA" id="ARBA00022598"/>
    </source>
</evidence>
<dbReference type="Pfam" id="PF13193">
    <property type="entry name" value="AMP-binding_C"/>
    <property type="match status" value="1"/>
</dbReference>
<feature type="domain" description="AMP-dependent synthetase/ligase" evidence="3">
    <location>
        <begin position="49"/>
        <end position="343"/>
    </location>
</feature>
<evidence type="ECO:0000256" key="1">
    <source>
        <dbReference type="ARBA" id="ARBA00006432"/>
    </source>
</evidence>